<name>A0A812RQB7_9DINO</name>
<accession>A0A812RQB7</accession>
<proteinExistence type="predicted"/>
<organism evidence="2 3">
    <name type="scientific">Symbiodinium necroappetens</name>
    <dbReference type="NCBI Taxonomy" id="1628268"/>
    <lineage>
        <taxon>Eukaryota</taxon>
        <taxon>Sar</taxon>
        <taxon>Alveolata</taxon>
        <taxon>Dinophyceae</taxon>
        <taxon>Suessiales</taxon>
        <taxon>Symbiodiniaceae</taxon>
        <taxon>Symbiodinium</taxon>
    </lineage>
</organism>
<feature type="region of interest" description="Disordered" evidence="1">
    <location>
        <begin position="1"/>
        <end position="32"/>
    </location>
</feature>
<dbReference type="OrthoDB" id="442335at2759"/>
<keyword evidence="3" id="KW-1185">Reference proteome</keyword>
<dbReference type="AlphaFoldDB" id="A0A812RQB7"/>
<evidence type="ECO:0000313" key="2">
    <source>
        <dbReference type="EMBL" id="CAE7451713.1"/>
    </source>
</evidence>
<evidence type="ECO:0000256" key="1">
    <source>
        <dbReference type="SAM" id="MobiDB-lite"/>
    </source>
</evidence>
<reference evidence="2" key="1">
    <citation type="submission" date="2021-02" db="EMBL/GenBank/DDBJ databases">
        <authorList>
            <person name="Dougan E. K."/>
            <person name="Rhodes N."/>
            <person name="Thang M."/>
            <person name="Chan C."/>
        </authorList>
    </citation>
    <scope>NUCLEOTIDE SEQUENCE</scope>
</reference>
<comment type="caution">
    <text evidence="2">The sequence shown here is derived from an EMBL/GenBank/DDBJ whole genome shotgun (WGS) entry which is preliminary data.</text>
</comment>
<protein>
    <submittedName>
        <fullName evidence="2">Uncharacterized protein</fullName>
    </submittedName>
</protein>
<dbReference type="Proteomes" id="UP000601435">
    <property type="component" value="Unassembled WGS sequence"/>
</dbReference>
<dbReference type="EMBL" id="CAJNJA010019875">
    <property type="protein sequence ID" value="CAE7451713.1"/>
    <property type="molecule type" value="Genomic_DNA"/>
</dbReference>
<feature type="compositionally biased region" description="Basic and acidic residues" evidence="1">
    <location>
        <begin position="8"/>
        <end position="25"/>
    </location>
</feature>
<feature type="compositionally biased region" description="Polar residues" evidence="1">
    <location>
        <begin position="209"/>
        <end position="220"/>
    </location>
</feature>
<sequence>MKGCGLWKGDEGKPRVPVRTSDRSGRSRVPLPPDALANLQSDLVQLSGWFGVQAEVFHVGEELKVNLQRRQLAAETAEGAEWIRHLGSMLDRYAEELGYVCYFCSERFTAAAANTRCGWNQPTSPSGRALSPDRRVPQHLSGSGAHFWVPLPSPASAAAAAAVAGTGPDFREHHAFQQHWASAQVPLPPPPPPPWVEFPEAWAPPPPQVSSGSRAASPSATRYGGQSFAGPTAPRRELAAFGQAGPGGAGDVPVPVSRGPAAFVERRCGGGGPLPVAEARSGDLLAVLRGREEAEGFALV</sequence>
<evidence type="ECO:0000313" key="3">
    <source>
        <dbReference type="Proteomes" id="UP000601435"/>
    </source>
</evidence>
<feature type="compositionally biased region" description="Pro residues" evidence="1">
    <location>
        <begin position="199"/>
        <end position="208"/>
    </location>
</feature>
<feature type="region of interest" description="Disordered" evidence="1">
    <location>
        <begin position="199"/>
        <end position="232"/>
    </location>
</feature>
<gene>
    <name evidence="2" type="ORF">SNEC2469_LOCUS12527</name>
</gene>